<name>A0A2W5T2W8_9BACT</name>
<protein>
    <recommendedName>
        <fullName evidence="6">Protein kinase domain-containing protein</fullName>
    </recommendedName>
</protein>
<dbReference type="Proteomes" id="UP000249061">
    <property type="component" value="Unassembled WGS sequence"/>
</dbReference>
<dbReference type="Gene3D" id="3.30.200.20">
    <property type="entry name" value="Phosphorylase Kinase, domain 1"/>
    <property type="match status" value="1"/>
</dbReference>
<feature type="binding site" evidence="5">
    <location>
        <position position="35"/>
    </location>
    <ligand>
        <name>ATP</name>
        <dbReference type="ChEBI" id="CHEBI:30616"/>
    </ligand>
</feature>
<evidence type="ECO:0000256" key="3">
    <source>
        <dbReference type="ARBA" id="ARBA00022777"/>
    </source>
</evidence>
<gene>
    <name evidence="7" type="ORF">DI536_24770</name>
</gene>
<evidence type="ECO:0000259" key="6">
    <source>
        <dbReference type="PROSITE" id="PS50011"/>
    </source>
</evidence>
<dbReference type="Gene3D" id="1.10.510.10">
    <property type="entry name" value="Transferase(Phosphotransferase) domain 1"/>
    <property type="match status" value="1"/>
</dbReference>
<dbReference type="AlphaFoldDB" id="A0A2W5T2W8"/>
<dbReference type="EMBL" id="QFQP01000025">
    <property type="protein sequence ID" value="PZR08397.1"/>
    <property type="molecule type" value="Genomic_DNA"/>
</dbReference>
<dbReference type="PROSITE" id="PS00109">
    <property type="entry name" value="PROTEIN_KINASE_TYR"/>
    <property type="match status" value="1"/>
</dbReference>
<dbReference type="PROSITE" id="PS00107">
    <property type="entry name" value="PROTEIN_KINASE_ATP"/>
    <property type="match status" value="1"/>
</dbReference>
<keyword evidence="3" id="KW-0418">Kinase</keyword>
<dbReference type="PANTHER" id="PTHR43289">
    <property type="entry name" value="MITOGEN-ACTIVATED PROTEIN KINASE KINASE KINASE 20-RELATED"/>
    <property type="match status" value="1"/>
</dbReference>
<keyword evidence="4 5" id="KW-0067">ATP-binding</keyword>
<evidence type="ECO:0000313" key="8">
    <source>
        <dbReference type="Proteomes" id="UP000249061"/>
    </source>
</evidence>
<evidence type="ECO:0000256" key="4">
    <source>
        <dbReference type="ARBA" id="ARBA00022840"/>
    </source>
</evidence>
<evidence type="ECO:0000256" key="1">
    <source>
        <dbReference type="ARBA" id="ARBA00022679"/>
    </source>
</evidence>
<keyword evidence="1" id="KW-0808">Transferase</keyword>
<dbReference type="CDD" id="cd14014">
    <property type="entry name" value="STKc_PknB_like"/>
    <property type="match status" value="1"/>
</dbReference>
<dbReference type="PANTHER" id="PTHR43289:SF6">
    <property type="entry name" value="SERINE_THREONINE-PROTEIN KINASE NEKL-3"/>
    <property type="match status" value="1"/>
</dbReference>
<comment type="caution">
    <text evidence="7">The sequence shown here is derived from an EMBL/GenBank/DDBJ whole genome shotgun (WGS) entry which is preliminary data.</text>
</comment>
<sequence>MAHKLGRYTLEKRIGSGGMADVWLADGPHGRCVLKVPHRHLCDNAEFVRMFLDEASLLAQLHHPNIAQIYDLGQADGAYYLAMEYVSGFDLMTISLEHERHGELMSAELCARIVADAAGALHYAHEARDVKGHPLHIIHRDVTPHNILLSRQGVVKLIDFGVAKAATTMHRTQAGFVKGKYPYMSPEQITGQIIDRRVDVYALGLVLYELLTNVRAIPGNNEVEQIDAARSGKVRPIEQLRPNVPVPIRQILGACLHFEVEGRYPTALALKEDLEKFLTLERQVLGQDDLLRLFRVVAADVGEAPPELDARPTDVEQPKPDTGVVVLPSEPGAKIDELGYSSTQPSLKMPSFDPNVAPQPLALTASKVVPAVAEREPTNTGQLQKPAPSKTPMFVLAGLSVVIIGLVLVLWEPWAPAEVPAVVDAGVAVVAAPPLAKKPEPVAIADAGVDEDAIDAGEEPVADSRLPTEAVRAVVVNVTAYVEADVFVDGKKYGRTPTELQLMPGKHRIVVSNKDEGLERAVTWTLKPGETKALNVAAPAGKGTVKIDASPFCVMSLDGKQLAAAAVSFKEVEVSEGTHVVTCTLEDPSLPKPRVKKLTVKVTAGQRSEASFNMLTE</sequence>
<dbReference type="InterPro" id="IPR013229">
    <property type="entry name" value="PEGA"/>
</dbReference>
<dbReference type="SUPFAM" id="SSF56112">
    <property type="entry name" value="Protein kinase-like (PK-like)"/>
    <property type="match status" value="1"/>
</dbReference>
<proteinExistence type="predicted"/>
<keyword evidence="2 5" id="KW-0547">Nucleotide-binding</keyword>
<organism evidence="7 8">
    <name type="scientific">Archangium gephyra</name>
    <dbReference type="NCBI Taxonomy" id="48"/>
    <lineage>
        <taxon>Bacteria</taxon>
        <taxon>Pseudomonadati</taxon>
        <taxon>Myxococcota</taxon>
        <taxon>Myxococcia</taxon>
        <taxon>Myxococcales</taxon>
        <taxon>Cystobacterineae</taxon>
        <taxon>Archangiaceae</taxon>
        <taxon>Archangium</taxon>
    </lineage>
</organism>
<reference evidence="7 8" key="1">
    <citation type="submission" date="2017-08" db="EMBL/GenBank/DDBJ databases">
        <title>Infants hospitalized years apart are colonized by the same room-sourced microbial strains.</title>
        <authorList>
            <person name="Brooks B."/>
            <person name="Olm M.R."/>
            <person name="Firek B.A."/>
            <person name="Baker R."/>
            <person name="Thomas B.C."/>
            <person name="Morowitz M.J."/>
            <person name="Banfield J.F."/>
        </authorList>
    </citation>
    <scope>NUCLEOTIDE SEQUENCE [LARGE SCALE GENOMIC DNA]</scope>
    <source>
        <strain evidence="7">S2_003_000_R2_14</strain>
    </source>
</reference>
<evidence type="ECO:0000256" key="5">
    <source>
        <dbReference type="PROSITE-ProRule" id="PRU10141"/>
    </source>
</evidence>
<dbReference type="PROSITE" id="PS50011">
    <property type="entry name" value="PROTEIN_KINASE_DOM"/>
    <property type="match status" value="1"/>
</dbReference>
<dbReference type="InterPro" id="IPR017441">
    <property type="entry name" value="Protein_kinase_ATP_BS"/>
</dbReference>
<dbReference type="Pfam" id="PF00069">
    <property type="entry name" value="Pkinase"/>
    <property type="match status" value="1"/>
</dbReference>
<dbReference type="GO" id="GO:0005524">
    <property type="term" value="F:ATP binding"/>
    <property type="evidence" value="ECO:0007669"/>
    <property type="project" value="UniProtKB-UniRule"/>
</dbReference>
<dbReference type="Pfam" id="PF08308">
    <property type="entry name" value="PEGA"/>
    <property type="match status" value="1"/>
</dbReference>
<feature type="domain" description="Protein kinase" evidence="6">
    <location>
        <begin position="8"/>
        <end position="278"/>
    </location>
</feature>
<evidence type="ECO:0000313" key="7">
    <source>
        <dbReference type="EMBL" id="PZR08397.1"/>
    </source>
</evidence>
<dbReference type="InterPro" id="IPR008266">
    <property type="entry name" value="Tyr_kinase_AS"/>
</dbReference>
<dbReference type="GO" id="GO:0004674">
    <property type="term" value="F:protein serine/threonine kinase activity"/>
    <property type="evidence" value="ECO:0007669"/>
    <property type="project" value="TreeGrafter"/>
</dbReference>
<accession>A0A2W5T2W8</accession>
<evidence type="ECO:0000256" key="2">
    <source>
        <dbReference type="ARBA" id="ARBA00022741"/>
    </source>
</evidence>
<dbReference type="InterPro" id="IPR000719">
    <property type="entry name" value="Prot_kinase_dom"/>
</dbReference>
<dbReference type="InterPro" id="IPR011009">
    <property type="entry name" value="Kinase-like_dom_sf"/>
</dbReference>